<keyword evidence="1" id="KW-0732">Signal</keyword>
<dbReference type="Pfam" id="PF18962">
    <property type="entry name" value="Por_Secre_tail"/>
    <property type="match status" value="1"/>
</dbReference>
<dbReference type="NCBIfam" id="TIGR04183">
    <property type="entry name" value="Por_Secre_tail"/>
    <property type="match status" value="1"/>
</dbReference>
<evidence type="ECO:0000313" key="3">
    <source>
        <dbReference type="EMBL" id="MBC8594003.1"/>
    </source>
</evidence>
<feature type="domain" description="Secretion system C-terminal sorting" evidence="2">
    <location>
        <begin position="386"/>
        <end position="438"/>
    </location>
</feature>
<feature type="signal peptide" evidence="1">
    <location>
        <begin position="1"/>
        <end position="19"/>
    </location>
</feature>
<reference evidence="3" key="1">
    <citation type="submission" date="2020-08" db="EMBL/GenBank/DDBJ databases">
        <title>Genome public.</title>
        <authorList>
            <person name="Liu C."/>
            <person name="Sun Q."/>
        </authorList>
    </citation>
    <scope>NUCLEOTIDE SEQUENCE</scope>
    <source>
        <strain evidence="3">N12</strain>
    </source>
</reference>
<dbReference type="RefSeq" id="WP_262435109.1">
    <property type="nucleotide sequence ID" value="NZ_JACRTF010000001.1"/>
</dbReference>
<evidence type="ECO:0000313" key="4">
    <source>
        <dbReference type="Proteomes" id="UP000651085"/>
    </source>
</evidence>
<comment type="caution">
    <text evidence="3">The sequence shown here is derived from an EMBL/GenBank/DDBJ whole genome shotgun (WGS) entry which is preliminary data.</text>
</comment>
<name>A0A926F1M2_9BACT</name>
<dbReference type="EMBL" id="JACRTF010000001">
    <property type="protein sequence ID" value="MBC8594003.1"/>
    <property type="molecule type" value="Genomic_DNA"/>
</dbReference>
<proteinExistence type="predicted"/>
<feature type="chain" id="PRO_5039269810" evidence="1">
    <location>
        <begin position="20"/>
        <end position="441"/>
    </location>
</feature>
<evidence type="ECO:0000259" key="2">
    <source>
        <dbReference type="Pfam" id="PF18962"/>
    </source>
</evidence>
<gene>
    <name evidence="3" type="ORF">H8744_12250</name>
</gene>
<sequence>MKKQLLLLFSLALPLGLLAQPKVIYDEIYAGSWYKTVSNNGRFVVGTNPAYTKAYLVDTKTGETKVISDSPYNDVKDVSDNGKIIVGKFYDPDVECIVPGVYKEGKWMAVERPLALNGDGWDGGINVISGDGKLMGGTIPFYDAQTGTVSMTKYEPVIWGEDGKIIKKLPIYDAKQGAGLTYMSDDGNVACGWYDGSMYGKNIIWMNEEKIDTLNFNGSGMVVSANGKFIGGSCGKGMVSPASKPYLWSEEDGLIMVDCPKETKMGYVTGITNDGKIAVGFVELSDQMTIDRHPFIIFDGVYHDFDTWMKETYNIEAPNDSFWSISSISADGNVICGIGYYDEAREPWIIVLDESKLPEITSIATAKADLDINVTYDATSHLLHIQGEYTSASLYNNTGSCILTDKHAKDYMDTSNLSNGIYFIKIMKGKNVRTFKIAITN</sequence>
<evidence type="ECO:0000256" key="1">
    <source>
        <dbReference type="SAM" id="SignalP"/>
    </source>
</evidence>
<organism evidence="3 4">
    <name type="scientific">Jilunia laotingensis</name>
    <dbReference type="NCBI Taxonomy" id="2763675"/>
    <lineage>
        <taxon>Bacteria</taxon>
        <taxon>Pseudomonadati</taxon>
        <taxon>Bacteroidota</taxon>
        <taxon>Bacteroidia</taxon>
        <taxon>Bacteroidales</taxon>
        <taxon>Bacteroidaceae</taxon>
        <taxon>Jilunia</taxon>
    </lineage>
</organism>
<keyword evidence="4" id="KW-1185">Reference proteome</keyword>
<dbReference type="AlphaFoldDB" id="A0A926F1M2"/>
<accession>A0A926F1M2</accession>
<protein>
    <submittedName>
        <fullName evidence="3">T9SS type A sorting domain-containing protein</fullName>
    </submittedName>
</protein>
<dbReference type="Proteomes" id="UP000651085">
    <property type="component" value="Unassembled WGS sequence"/>
</dbReference>
<dbReference type="InterPro" id="IPR026444">
    <property type="entry name" value="Secre_tail"/>
</dbReference>